<dbReference type="FunFam" id="3.40.1190.10:FF:000004">
    <property type="entry name" value="Dihydrofolate synthase/folylpolyglutamate synthase"/>
    <property type="match status" value="1"/>
</dbReference>
<dbReference type="InterPro" id="IPR004101">
    <property type="entry name" value="Mur_ligase_C"/>
</dbReference>
<dbReference type="EMBL" id="LS974202">
    <property type="protein sequence ID" value="SSC13854.1"/>
    <property type="molecule type" value="Genomic_DNA"/>
</dbReference>
<dbReference type="Pfam" id="PF08245">
    <property type="entry name" value="Mur_ligase_M"/>
    <property type="match status" value="1"/>
</dbReference>
<keyword evidence="10" id="KW-0479">Metal-binding</keyword>
<dbReference type="PANTHER" id="PTHR11136:SF0">
    <property type="entry name" value="DIHYDROFOLATE SYNTHETASE-RELATED"/>
    <property type="match status" value="1"/>
</dbReference>
<keyword evidence="11 18" id="KW-0547">Nucleotide-binding</keyword>
<keyword evidence="22" id="KW-1185">Reference proteome</keyword>
<comment type="pathway">
    <text evidence="3">Cofactor biosynthesis; tetrahydrofolylpolyglutamate biosynthesis.</text>
</comment>
<evidence type="ECO:0000256" key="6">
    <source>
        <dbReference type="ARBA" id="ARBA00013023"/>
    </source>
</evidence>
<dbReference type="EC" id="6.3.2.17" evidence="7"/>
<evidence type="ECO:0000256" key="16">
    <source>
        <dbReference type="ARBA" id="ARBA00047493"/>
    </source>
</evidence>
<comment type="pathway">
    <text evidence="2">Cofactor biosynthesis; tetrahydrofolate biosynthesis; 7,8-dihydrofolate from 2-amino-4-hydroxy-6-hydroxymethyl-7,8-dihydropteridine diphosphate and 4-aminobenzoate: step 2/2.</text>
</comment>
<dbReference type="RefSeq" id="WP_169699989.1">
    <property type="nucleotide sequence ID" value="NZ_LS974202.1"/>
</dbReference>
<keyword evidence="12 18" id="KW-0067">ATP-binding</keyword>
<evidence type="ECO:0000256" key="1">
    <source>
        <dbReference type="ARBA" id="ARBA00001946"/>
    </source>
</evidence>
<name>A0A7Z7PPW8_9BACT</name>
<dbReference type="InterPro" id="IPR036565">
    <property type="entry name" value="Mur-like_cat_sf"/>
</dbReference>
<dbReference type="SUPFAM" id="SSF53244">
    <property type="entry name" value="MurD-like peptide ligases, peptide-binding domain"/>
    <property type="match status" value="1"/>
</dbReference>
<comment type="catalytic activity">
    <reaction evidence="17">
        <text>7,8-dihydropteroate + L-glutamate + ATP = 7,8-dihydrofolate + ADP + phosphate + H(+)</text>
        <dbReference type="Rhea" id="RHEA:23584"/>
        <dbReference type="ChEBI" id="CHEBI:15378"/>
        <dbReference type="ChEBI" id="CHEBI:17839"/>
        <dbReference type="ChEBI" id="CHEBI:29985"/>
        <dbReference type="ChEBI" id="CHEBI:30616"/>
        <dbReference type="ChEBI" id="CHEBI:43474"/>
        <dbReference type="ChEBI" id="CHEBI:57451"/>
        <dbReference type="ChEBI" id="CHEBI:456216"/>
        <dbReference type="EC" id="6.3.2.12"/>
    </reaction>
</comment>
<comment type="subunit">
    <text evidence="5">Monomer.</text>
</comment>
<dbReference type="GO" id="GO:0004326">
    <property type="term" value="F:tetrahydrofolylpolyglutamate synthase activity"/>
    <property type="evidence" value="ECO:0007669"/>
    <property type="project" value="UniProtKB-EC"/>
</dbReference>
<evidence type="ECO:0000259" key="20">
    <source>
        <dbReference type="Pfam" id="PF08245"/>
    </source>
</evidence>
<dbReference type="PROSITE" id="PS01012">
    <property type="entry name" value="FOLYLPOLYGLU_SYNT_2"/>
    <property type="match status" value="1"/>
</dbReference>
<evidence type="ECO:0000256" key="15">
    <source>
        <dbReference type="ARBA" id="ARBA00030592"/>
    </source>
</evidence>
<evidence type="ECO:0000313" key="22">
    <source>
        <dbReference type="Proteomes" id="UP000250796"/>
    </source>
</evidence>
<evidence type="ECO:0000256" key="10">
    <source>
        <dbReference type="ARBA" id="ARBA00022723"/>
    </source>
</evidence>
<evidence type="ECO:0000256" key="17">
    <source>
        <dbReference type="ARBA" id="ARBA00049161"/>
    </source>
</evidence>
<keyword evidence="13" id="KW-0460">Magnesium</keyword>
<gene>
    <name evidence="21" type="ORF">MESINF_2414</name>
</gene>
<evidence type="ECO:0000256" key="7">
    <source>
        <dbReference type="ARBA" id="ARBA00013025"/>
    </source>
</evidence>
<proteinExistence type="inferred from homology"/>
<dbReference type="KEGG" id="minf:MESINF_2414"/>
<dbReference type="InterPro" id="IPR013221">
    <property type="entry name" value="Mur_ligase_cen"/>
</dbReference>
<dbReference type="InterPro" id="IPR001645">
    <property type="entry name" value="Folylpolyglutamate_synth"/>
</dbReference>
<evidence type="ECO:0000256" key="8">
    <source>
        <dbReference type="ARBA" id="ARBA00019357"/>
    </source>
</evidence>
<dbReference type="Gene3D" id="3.40.1190.10">
    <property type="entry name" value="Mur-like, catalytic domain"/>
    <property type="match status" value="1"/>
</dbReference>
<dbReference type="Pfam" id="PF02875">
    <property type="entry name" value="Mur_ligase_C"/>
    <property type="match status" value="1"/>
</dbReference>
<dbReference type="InterPro" id="IPR018109">
    <property type="entry name" value="Folylpolyglutamate_synth_CS"/>
</dbReference>
<evidence type="ECO:0000256" key="5">
    <source>
        <dbReference type="ARBA" id="ARBA00011245"/>
    </source>
</evidence>
<dbReference type="Proteomes" id="UP000250796">
    <property type="component" value="Chromosome MESINF"/>
</dbReference>
<comment type="cofactor">
    <cofactor evidence="1">
        <name>Mg(2+)</name>
        <dbReference type="ChEBI" id="CHEBI:18420"/>
    </cofactor>
</comment>
<comment type="catalytic activity">
    <reaction evidence="16">
        <text>(6S)-5,6,7,8-tetrahydrofolyl-(gamma-L-Glu)(n) + L-glutamate + ATP = (6S)-5,6,7,8-tetrahydrofolyl-(gamma-L-Glu)(n+1) + ADP + phosphate + H(+)</text>
        <dbReference type="Rhea" id="RHEA:10580"/>
        <dbReference type="Rhea" id="RHEA-COMP:14738"/>
        <dbReference type="Rhea" id="RHEA-COMP:14740"/>
        <dbReference type="ChEBI" id="CHEBI:15378"/>
        <dbReference type="ChEBI" id="CHEBI:29985"/>
        <dbReference type="ChEBI" id="CHEBI:30616"/>
        <dbReference type="ChEBI" id="CHEBI:43474"/>
        <dbReference type="ChEBI" id="CHEBI:141005"/>
        <dbReference type="ChEBI" id="CHEBI:456216"/>
        <dbReference type="EC" id="6.3.2.17"/>
    </reaction>
</comment>
<dbReference type="Gene3D" id="3.90.190.20">
    <property type="entry name" value="Mur ligase, C-terminal domain"/>
    <property type="match status" value="1"/>
</dbReference>
<dbReference type="GO" id="GO:0005524">
    <property type="term" value="F:ATP binding"/>
    <property type="evidence" value="ECO:0007669"/>
    <property type="project" value="UniProtKB-KW"/>
</dbReference>
<dbReference type="PIRSF" id="PIRSF001563">
    <property type="entry name" value="Folylpolyglu_synth"/>
    <property type="match status" value="1"/>
</dbReference>
<dbReference type="SUPFAM" id="SSF53623">
    <property type="entry name" value="MurD-like peptide ligases, catalytic domain"/>
    <property type="match status" value="1"/>
</dbReference>
<dbReference type="PANTHER" id="PTHR11136">
    <property type="entry name" value="FOLYLPOLYGLUTAMATE SYNTHASE-RELATED"/>
    <property type="match status" value="1"/>
</dbReference>
<feature type="domain" description="Mur ligase C-terminal" evidence="19">
    <location>
        <begin position="302"/>
        <end position="419"/>
    </location>
</feature>
<evidence type="ECO:0000313" key="21">
    <source>
        <dbReference type="EMBL" id="SSC13854.1"/>
    </source>
</evidence>
<dbReference type="EC" id="6.3.2.12" evidence="6"/>
<dbReference type="GO" id="GO:0046872">
    <property type="term" value="F:metal ion binding"/>
    <property type="evidence" value="ECO:0007669"/>
    <property type="project" value="UniProtKB-KW"/>
</dbReference>
<evidence type="ECO:0000256" key="12">
    <source>
        <dbReference type="ARBA" id="ARBA00022840"/>
    </source>
</evidence>
<keyword evidence="14" id="KW-0289">Folate biosynthesis</keyword>
<dbReference type="InterPro" id="IPR036615">
    <property type="entry name" value="Mur_ligase_C_dom_sf"/>
</dbReference>
<feature type="domain" description="Mur ligase central" evidence="20">
    <location>
        <begin position="47"/>
        <end position="273"/>
    </location>
</feature>
<dbReference type="NCBIfam" id="TIGR01499">
    <property type="entry name" value="folC"/>
    <property type="match status" value="1"/>
</dbReference>
<evidence type="ECO:0000256" key="11">
    <source>
        <dbReference type="ARBA" id="ARBA00022741"/>
    </source>
</evidence>
<dbReference type="GO" id="GO:0005737">
    <property type="term" value="C:cytoplasm"/>
    <property type="evidence" value="ECO:0007669"/>
    <property type="project" value="TreeGrafter"/>
</dbReference>
<accession>A0A7Z7PPW8</accession>
<dbReference type="GO" id="GO:0008841">
    <property type="term" value="F:dihydrofolate synthase activity"/>
    <property type="evidence" value="ECO:0007669"/>
    <property type="project" value="UniProtKB-EC"/>
</dbReference>
<comment type="similarity">
    <text evidence="4 18">Belongs to the folylpolyglutamate synthase family.</text>
</comment>
<evidence type="ECO:0000256" key="9">
    <source>
        <dbReference type="ARBA" id="ARBA00022598"/>
    </source>
</evidence>
<evidence type="ECO:0000259" key="19">
    <source>
        <dbReference type="Pfam" id="PF02875"/>
    </source>
</evidence>
<reference evidence="21 22" key="1">
    <citation type="submission" date="2017-01" db="EMBL/GenBank/DDBJ databases">
        <authorList>
            <person name="Erauso G."/>
        </authorList>
    </citation>
    <scope>NUCLEOTIDE SEQUENCE [LARGE SCALE GENOMIC DNA]</scope>
    <source>
        <strain evidence="21">MESINF1</strain>
    </source>
</reference>
<sequence>MSRTYSQTIDYLYNSRPYGQIKYGLYRIRELLERLGNPQKACPIVHITGTNGKGSVAATIATVLTFHGLKTGLNISPHIVSFRERIQLDGHFIKEDEVVHLLEEMQPALEKMDAKGEEYSPSFFEVVTAMSFMYYREKQADVAVVEVGLGGRFDASNIIDSALVSIITSVGLDHMNILGDSEEKIAFEKSGIIKSGCPIVTGVTRPSVLRVIEETARNLNSPLYAYWRDFNATGRSYSTNDNIFDYYGDRTLENLHINLNGEHQTMNAAISLKALELSFGRLGLEMREEALRKALGQIFWPGRFEVMHVQGKEIVLDGAHNPEAAKVLKKTVERYYPGQRLTILFGSLDDKDFESNIRALAPVADRVVVCRVPNHRSVHPENVAGVWKRYASNVEYIDSYREALDSLLKGGEKRFLICGSLYLVSELRNILTGVKEYAGRR</sequence>
<dbReference type="PROSITE" id="PS01011">
    <property type="entry name" value="FOLYLPOLYGLU_SYNT_1"/>
    <property type="match status" value="1"/>
</dbReference>
<evidence type="ECO:0000256" key="3">
    <source>
        <dbReference type="ARBA" id="ARBA00005150"/>
    </source>
</evidence>
<evidence type="ECO:0000256" key="4">
    <source>
        <dbReference type="ARBA" id="ARBA00008276"/>
    </source>
</evidence>
<evidence type="ECO:0000256" key="13">
    <source>
        <dbReference type="ARBA" id="ARBA00022842"/>
    </source>
</evidence>
<dbReference type="GO" id="GO:0046656">
    <property type="term" value="P:folic acid biosynthetic process"/>
    <property type="evidence" value="ECO:0007669"/>
    <property type="project" value="UniProtKB-KW"/>
</dbReference>
<dbReference type="AlphaFoldDB" id="A0A7Z7PPW8"/>
<organism evidence="21 22">
    <name type="scientific">Mesotoga infera</name>
    <dbReference type="NCBI Taxonomy" id="1236046"/>
    <lineage>
        <taxon>Bacteria</taxon>
        <taxon>Thermotogati</taxon>
        <taxon>Thermotogota</taxon>
        <taxon>Thermotogae</taxon>
        <taxon>Kosmotogales</taxon>
        <taxon>Kosmotogaceae</taxon>
        <taxon>Mesotoga</taxon>
    </lineage>
</organism>
<evidence type="ECO:0000256" key="18">
    <source>
        <dbReference type="PIRNR" id="PIRNR001563"/>
    </source>
</evidence>
<evidence type="ECO:0000256" key="14">
    <source>
        <dbReference type="ARBA" id="ARBA00022909"/>
    </source>
</evidence>
<protein>
    <recommendedName>
        <fullName evidence="8">Dihydrofolate synthase/folylpolyglutamate synthase</fullName>
        <ecNumber evidence="6">6.3.2.12</ecNumber>
        <ecNumber evidence="7">6.3.2.17</ecNumber>
    </recommendedName>
    <alternativeName>
        <fullName evidence="15">Tetrahydrofolylpolyglutamate synthase</fullName>
    </alternativeName>
</protein>
<evidence type="ECO:0000256" key="2">
    <source>
        <dbReference type="ARBA" id="ARBA00004799"/>
    </source>
</evidence>
<keyword evidence="9 18" id="KW-0436">Ligase</keyword>